<dbReference type="AlphaFoldDB" id="A0A9W6DRE6"/>
<reference evidence="2" key="1">
    <citation type="submission" date="2022-07" db="EMBL/GenBank/DDBJ databases">
        <title>Taxonomy of Aspergillus series Nigri: significant species reduction supported by multi-species coalescent approaches.</title>
        <authorList>
            <person name="Bian C."/>
            <person name="Kusuya Y."/>
            <person name="Sklenar F."/>
            <person name="D'hooge E."/>
            <person name="Yaguchi T."/>
            <person name="Takahashi H."/>
            <person name="Hubka V."/>
        </authorList>
    </citation>
    <scope>NUCLEOTIDE SEQUENCE</scope>
    <source>
        <strain evidence="2">CBS 733.88</strain>
    </source>
</reference>
<dbReference type="PANTHER" id="PTHR47534">
    <property type="entry name" value="YALI0E05731P"/>
    <property type="match status" value="1"/>
</dbReference>
<proteinExistence type="predicted"/>
<evidence type="ECO:0000256" key="1">
    <source>
        <dbReference type="ARBA" id="ARBA00023002"/>
    </source>
</evidence>
<dbReference type="Proteomes" id="UP001143548">
    <property type="component" value="Unassembled WGS sequence"/>
</dbReference>
<dbReference type="InterPro" id="IPR002347">
    <property type="entry name" value="SDR_fam"/>
</dbReference>
<accession>A0A9W6DRE6</accession>
<evidence type="ECO:0008006" key="4">
    <source>
        <dbReference type="Google" id="ProtNLM"/>
    </source>
</evidence>
<dbReference type="Gene3D" id="3.40.50.720">
    <property type="entry name" value="NAD(P)-binding Rossmann-like Domain"/>
    <property type="match status" value="1"/>
</dbReference>
<dbReference type="GO" id="GO:0016491">
    <property type="term" value="F:oxidoreductase activity"/>
    <property type="evidence" value="ECO:0007669"/>
    <property type="project" value="UniProtKB-KW"/>
</dbReference>
<sequence>MVVLADIQSSNARIATSLPEGMVALFVGATSGIGEATLKQFAKHAARPRVYFVGRKQDAGNRIVAECEALNPEGEYIFIPADVSLLGNVDEVCRDIKKKESALNLLVLTPGIAAMHNETPEGLRQITSLLYFARMRFILNLLPLLQAATNLRRVITVGAAGSEGPIDTADFEGRKASAPLFRGHITSLTTVALETLGEKAPTVSFINTHPGAVRTGITREVDNLRMWIVWLVLLLFGRWICIPALESGERHLFVATSAKYPARDGRDDGVPLSEGVVVARGVDGQVGGGVYSVTSDGESSDKATEVLDGLREKGLGEIVWRYTESQFKRITGVESV</sequence>
<evidence type="ECO:0000313" key="2">
    <source>
        <dbReference type="EMBL" id="GKZ24292.1"/>
    </source>
</evidence>
<dbReference type="EMBL" id="BROQ01000083">
    <property type="protein sequence ID" value="GKZ24292.1"/>
    <property type="molecule type" value="Genomic_DNA"/>
</dbReference>
<keyword evidence="1" id="KW-0560">Oxidoreductase</keyword>
<evidence type="ECO:0000313" key="3">
    <source>
        <dbReference type="Proteomes" id="UP001143548"/>
    </source>
</evidence>
<organism evidence="2 3">
    <name type="scientific">Aspergillus brasiliensis</name>
    <dbReference type="NCBI Taxonomy" id="319629"/>
    <lineage>
        <taxon>Eukaryota</taxon>
        <taxon>Fungi</taxon>
        <taxon>Dikarya</taxon>
        <taxon>Ascomycota</taxon>
        <taxon>Pezizomycotina</taxon>
        <taxon>Eurotiomycetes</taxon>
        <taxon>Eurotiomycetidae</taxon>
        <taxon>Eurotiales</taxon>
        <taxon>Aspergillaceae</taxon>
        <taxon>Aspergillus</taxon>
        <taxon>Aspergillus subgen. Circumdati</taxon>
    </lineage>
</organism>
<dbReference type="InterPro" id="IPR036291">
    <property type="entry name" value="NAD(P)-bd_dom_sf"/>
</dbReference>
<dbReference type="Pfam" id="PF00106">
    <property type="entry name" value="adh_short"/>
    <property type="match status" value="1"/>
</dbReference>
<dbReference type="InterPro" id="IPR052228">
    <property type="entry name" value="Sec_Metab_Biosynth_Oxidored"/>
</dbReference>
<dbReference type="SUPFAM" id="SSF51735">
    <property type="entry name" value="NAD(P)-binding Rossmann-fold domains"/>
    <property type="match status" value="1"/>
</dbReference>
<protein>
    <recommendedName>
        <fullName evidence="4">Short-chain dehydrogenases/reductase</fullName>
    </recommendedName>
</protein>
<name>A0A9W6DRE6_9EURO</name>
<gene>
    <name evidence="2" type="ORF">AbraCBS73388_011099</name>
</gene>
<comment type="caution">
    <text evidence="2">The sequence shown here is derived from an EMBL/GenBank/DDBJ whole genome shotgun (WGS) entry which is preliminary data.</text>
</comment>
<dbReference type="PANTHER" id="PTHR47534:SF3">
    <property type="entry name" value="ALCOHOL DEHYDROGENASE-LIKE C-TERMINAL DOMAIN-CONTAINING PROTEIN"/>
    <property type="match status" value="1"/>
</dbReference>